<dbReference type="PATRIC" id="fig|1457173.3.peg.1298"/>
<evidence type="ECO:0000313" key="1">
    <source>
        <dbReference type="EMBL" id="EXU80604.1"/>
    </source>
</evidence>
<dbReference type="EMBL" id="JBOK01000006">
    <property type="protein sequence ID" value="EXU80604.1"/>
    <property type="molecule type" value="Genomic_DNA"/>
</dbReference>
<protein>
    <recommendedName>
        <fullName evidence="3">NERD domain-containing protein</fullName>
    </recommendedName>
</protein>
<evidence type="ECO:0000313" key="2">
    <source>
        <dbReference type="Proteomes" id="UP000020766"/>
    </source>
</evidence>
<reference evidence="1 2" key="1">
    <citation type="submission" date="2014-01" db="EMBL/GenBank/DDBJ databases">
        <title>Interspecies Systems Biology Uncovers Metabolites Affecting C. elegans Gene Expression and Life History Traits.</title>
        <authorList>
            <person name="Watson E."/>
            <person name="Macneil L.T."/>
            <person name="Ritter A.D."/>
            <person name="Yilmaz L.S."/>
            <person name="Rosebrock A.P."/>
            <person name="Caudy A.A."/>
            <person name="Walhout A.J."/>
        </authorList>
    </citation>
    <scope>NUCLEOTIDE SEQUENCE [LARGE SCALE GENOMIC DNA]</scope>
    <source>
        <strain evidence="1 2">DA1877</strain>
    </source>
</reference>
<sequence length="434" mass="48880">MLPWELELVAREIILNGHMQQQTLASANTFDPVKSVQLVRQLTMHISKTHVHSHDEALSAVIPLIHQQMPWSDDTFSRIARYGQIYRHQPLAEIMQSVLKISLSAWLKLGLAVFSLLVRSHSVDRSIFFHLPGVDRETVEQFFALTTRSIEELGPRIKSQQVYDRKWAYAFNPLRERPINFFQVEPERIFAPIPQLLIWHVTDGLYYHLIEAGGSLFAKAFGDACEIYVGNVLTTALQGKQVEIYGERPYETSKGQKAGADWLVSDHTGHIFLECKAKRMTLQAKTAGPGESMDKDLRVLAGYIVQNYKNIRDAMGGSVPGFNSKGLPVFSGIVTLEDWGLVTSQLKDRLNVLVEDELQDAGLPASMTVDHPYKILSFFQLERHVQDIANKGIATVSVPDAVYSRAAYRGCLFPETLAELMPDIAENAGFHHLR</sequence>
<dbReference type="Proteomes" id="UP000020766">
    <property type="component" value="Unassembled WGS sequence"/>
</dbReference>
<proteinExistence type="predicted"/>
<keyword evidence="2" id="KW-1185">Reference proteome</keyword>
<comment type="caution">
    <text evidence="1">The sequence shown here is derived from an EMBL/GenBank/DDBJ whole genome shotgun (WGS) entry which is preliminary data.</text>
</comment>
<name>A0A014MR37_9BURK</name>
<accession>A0A014MR37</accession>
<gene>
    <name evidence="1" type="ORF">AX13_15195</name>
</gene>
<organism evidence="1 2">
    <name type="scientific">Comamonas aquatica DA1877</name>
    <dbReference type="NCBI Taxonomy" id="1457173"/>
    <lineage>
        <taxon>Bacteria</taxon>
        <taxon>Pseudomonadati</taxon>
        <taxon>Pseudomonadota</taxon>
        <taxon>Betaproteobacteria</taxon>
        <taxon>Burkholderiales</taxon>
        <taxon>Comamonadaceae</taxon>
        <taxon>Comamonas</taxon>
    </lineage>
</organism>
<evidence type="ECO:0008006" key="3">
    <source>
        <dbReference type="Google" id="ProtNLM"/>
    </source>
</evidence>
<dbReference type="AlphaFoldDB" id="A0A014MR37"/>